<organism evidence="3 4">
    <name type="scientific">Xanthoceras sorbifolium</name>
    <dbReference type="NCBI Taxonomy" id="99658"/>
    <lineage>
        <taxon>Eukaryota</taxon>
        <taxon>Viridiplantae</taxon>
        <taxon>Streptophyta</taxon>
        <taxon>Embryophyta</taxon>
        <taxon>Tracheophyta</taxon>
        <taxon>Spermatophyta</taxon>
        <taxon>Magnoliopsida</taxon>
        <taxon>eudicotyledons</taxon>
        <taxon>Gunneridae</taxon>
        <taxon>Pentapetalae</taxon>
        <taxon>rosids</taxon>
        <taxon>malvids</taxon>
        <taxon>Sapindales</taxon>
        <taxon>Sapindaceae</taxon>
        <taxon>Xanthoceroideae</taxon>
        <taxon>Xanthoceras</taxon>
    </lineage>
</organism>
<evidence type="ECO:0008006" key="5">
    <source>
        <dbReference type="Google" id="ProtNLM"/>
    </source>
</evidence>
<protein>
    <recommendedName>
        <fullName evidence="5">F-box domain-containing protein</fullName>
    </recommendedName>
</protein>
<dbReference type="InterPro" id="IPR036047">
    <property type="entry name" value="F-box-like_dom_sf"/>
</dbReference>
<name>A0ABQ8H000_9ROSI</name>
<feature type="domain" description="F-box/LRR-repeat protein 15/At3g58940/PEG3-like LRR" evidence="2">
    <location>
        <begin position="123"/>
        <end position="349"/>
    </location>
</feature>
<dbReference type="Proteomes" id="UP000827721">
    <property type="component" value="Unassembled WGS sequence"/>
</dbReference>
<reference evidence="3 4" key="1">
    <citation type="submission" date="2021-02" db="EMBL/GenBank/DDBJ databases">
        <title>Plant Genome Project.</title>
        <authorList>
            <person name="Zhang R.-G."/>
        </authorList>
    </citation>
    <scope>NUCLEOTIDE SEQUENCE [LARGE SCALE GENOMIC DNA]</scope>
    <source>
        <tissue evidence="3">Leaves</tissue>
    </source>
</reference>
<dbReference type="PANTHER" id="PTHR31639:SF278">
    <property type="entry name" value="F-BOX DOMAIN-CONTAINING PROTEIN"/>
    <property type="match status" value="1"/>
</dbReference>
<dbReference type="PANTHER" id="PTHR31639">
    <property type="entry name" value="F-BOX PROTEIN-LIKE"/>
    <property type="match status" value="1"/>
</dbReference>
<sequence>MSAKVLVDEKRGKLIKTDAIEMESKAKNVDRISNLPWDVLDTILVNLPLRDAARTSILSSKWRYKWTGLSKFVFDDKCFPSSLSGKVRWGEIMKIIHQVRSYHSGPIEKFKLAAYCCPNSSDLDQWILFLAQKGLKELILQDFSCVKRLKLPSFLFSCPQVSCLELYGCIFKLPSDFKGFYCLKSLQLTQVSIISDTLESLIRNCPILERLTLLSIEHLAFLRIHNPNLKYLKIDSEFEDICLENSMLLDSVDIRMIPMYGRTVPQQLEHGKPCNLVRVFRCLTGIKKLTLSSYFLEFLANGEVPERLRTVLNHLSFLDLKEIKFNNLKEVTVFVSVLRSCPNLEELYISVAETNFSRSVLGFLKAQCVCEFFSQLKVVRIRGITGTIIEMEFIKLLLARSPLLETLITVTYGPERIPESLLLQVQRASKHVKITSLTL</sequence>
<dbReference type="Pfam" id="PF00646">
    <property type="entry name" value="F-box"/>
    <property type="match status" value="1"/>
</dbReference>
<dbReference type="EMBL" id="JAFEMO010000065">
    <property type="protein sequence ID" value="KAH7527784.1"/>
    <property type="molecule type" value="Genomic_DNA"/>
</dbReference>
<dbReference type="Gene3D" id="3.80.10.10">
    <property type="entry name" value="Ribonuclease Inhibitor"/>
    <property type="match status" value="1"/>
</dbReference>
<dbReference type="InterPro" id="IPR001810">
    <property type="entry name" value="F-box_dom"/>
</dbReference>
<dbReference type="SUPFAM" id="SSF52047">
    <property type="entry name" value="RNI-like"/>
    <property type="match status" value="1"/>
</dbReference>
<comment type="caution">
    <text evidence="3">The sequence shown here is derived from an EMBL/GenBank/DDBJ whole genome shotgun (WGS) entry which is preliminary data.</text>
</comment>
<keyword evidence="4" id="KW-1185">Reference proteome</keyword>
<evidence type="ECO:0000313" key="3">
    <source>
        <dbReference type="EMBL" id="KAH7527784.1"/>
    </source>
</evidence>
<dbReference type="Pfam" id="PF24758">
    <property type="entry name" value="LRR_At5g56370"/>
    <property type="match status" value="1"/>
</dbReference>
<evidence type="ECO:0000313" key="4">
    <source>
        <dbReference type="Proteomes" id="UP000827721"/>
    </source>
</evidence>
<feature type="domain" description="F-box" evidence="1">
    <location>
        <begin position="32"/>
        <end position="71"/>
    </location>
</feature>
<dbReference type="SUPFAM" id="SSF81383">
    <property type="entry name" value="F-box domain"/>
    <property type="match status" value="1"/>
</dbReference>
<proteinExistence type="predicted"/>
<evidence type="ECO:0000259" key="2">
    <source>
        <dbReference type="Pfam" id="PF24758"/>
    </source>
</evidence>
<dbReference type="InterPro" id="IPR032675">
    <property type="entry name" value="LRR_dom_sf"/>
</dbReference>
<evidence type="ECO:0000259" key="1">
    <source>
        <dbReference type="Pfam" id="PF00646"/>
    </source>
</evidence>
<gene>
    <name evidence="3" type="ORF">JRO89_XSUnG0036700</name>
</gene>
<dbReference type="InterPro" id="IPR055411">
    <property type="entry name" value="LRR_FXL15/At3g58940/PEG3-like"/>
</dbReference>
<accession>A0ABQ8H000</accession>